<dbReference type="InterPro" id="IPR029016">
    <property type="entry name" value="GAF-like_dom_sf"/>
</dbReference>
<dbReference type="InterPro" id="IPR005467">
    <property type="entry name" value="His_kinase_dom"/>
</dbReference>
<dbReference type="PANTHER" id="PTHR43065">
    <property type="entry name" value="SENSOR HISTIDINE KINASE"/>
    <property type="match status" value="1"/>
</dbReference>
<sequence>MSESTSELEGLRKLYEFTRHVLSGQAEGGALRRLVEATRELTNADHVFLFTSRGQGLEIRAQATSEYGDDLSESYDEEGFSTSIVNRVFESGQPLLINDLPNHPVLGRAPSILELSLRSAICAPYSIEGRIAGVIYASVHRITDAFTAWHLELLKVAASQAGLLLSSAMVSEALRESEARHRSVVEMSRSAIVVVGGDEVLFANQAAHRLWGMSPHDFEARRLAELFDGWRSGAYLESVEHRESVESAEAWAVRADGSTLSVEASAQPIVFDGRDAMQLMISGVAEKKAILAERLRMDRLVVMGTMAATVGHEINNPLSYVHANLDFALEELDLWMSARGYEDNESHGLEEVFAGLRSALEGAERIRGVVESIQSFSALERGMPSATWIDQPLFSSVRMARGEMGPRIEIDLQLGSTSPVTMSQAQLGQIFMNLLINAAHALSDAAVGEPRVVVRSYQKGDWVWVEFEDNGPGIDEAVLPHVFEPFVTTKEASRGTGLGLAICHQIVADCGGEIRAERGEQGGCLMRLRLPAASEPTTQIFEVFESEAESERRGKVLVVDPDPTIGASLKRVLRAQHDVDVVTDVEEASRALGQALPEYDVVICDVRLRGGAGLETVQWVRRHAPRYWQRLVAMTASACSRSQRLMLDELPNPWLRKPFELANLRGIVAALVRANEEHRAREQAQRLSGARIRMQRDGES</sequence>
<gene>
    <name evidence="9" type="ORF">FRC96_13710</name>
</gene>
<dbReference type="Pfam" id="PF01590">
    <property type="entry name" value="GAF"/>
    <property type="match status" value="1"/>
</dbReference>
<dbReference type="InterPro" id="IPR011006">
    <property type="entry name" value="CheY-like_superfamily"/>
</dbReference>
<dbReference type="EC" id="2.7.13.3" evidence="2"/>
<evidence type="ECO:0000256" key="4">
    <source>
        <dbReference type="ARBA" id="ARBA00022679"/>
    </source>
</evidence>
<dbReference type="Proteomes" id="UP000321046">
    <property type="component" value="Unassembled WGS sequence"/>
</dbReference>
<dbReference type="Gene3D" id="3.30.450.40">
    <property type="match status" value="1"/>
</dbReference>
<dbReference type="InterPro" id="IPR035965">
    <property type="entry name" value="PAS-like_dom_sf"/>
</dbReference>
<evidence type="ECO:0000256" key="5">
    <source>
        <dbReference type="ARBA" id="ARBA00022777"/>
    </source>
</evidence>
<dbReference type="InterPro" id="IPR004358">
    <property type="entry name" value="Sig_transdc_His_kin-like_C"/>
</dbReference>
<evidence type="ECO:0000313" key="9">
    <source>
        <dbReference type="EMBL" id="TXD34664.1"/>
    </source>
</evidence>
<evidence type="ECO:0000256" key="2">
    <source>
        <dbReference type="ARBA" id="ARBA00012438"/>
    </source>
</evidence>
<dbReference type="GO" id="GO:0000155">
    <property type="term" value="F:phosphorelay sensor kinase activity"/>
    <property type="evidence" value="ECO:0007669"/>
    <property type="project" value="InterPro"/>
</dbReference>
<dbReference type="CDD" id="cd00082">
    <property type="entry name" value="HisKA"/>
    <property type="match status" value="1"/>
</dbReference>
<name>A0A5C6X6E0_9DELT</name>
<keyword evidence="5" id="KW-0418">Kinase</keyword>
<dbReference type="Pfam" id="PF13426">
    <property type="entry name" value="PAS_9"/>
    <property type="match status" value="1"/>
</dbReference>
<dbReference type="PRINTS" id="PR00344">
    <property type="entry name" value="BCTRLSENSOR"/>
</dbReference>
<dbReference type="InterPro" id="IPR001789">
    <property type="entry name" value="Sig_transdc_resp-reg_receiver"/>
</dbReference>
<evidence type="ECO:0000256" key="6">
    <source>
        <dbReference type="PROSITE-ProRule" id="PRU00169"/>
    </source>
</evidence>
<keyword evidence="4" id="KW-0808">Transferase</keyword>
<protein>
    <recommendedName>
        <fullName evidence="2">histidine kinase</fullName>
        <ecNumber evidence="2">2.7.13.3</ecNumber>
    </recommendedName>
</protein>
<dbReference type="SMART" id="SM00387">
    <property type="entry name" value="HATPase_c"/>
    <property type="match status" value="1"/>
</dbReference>
<accession>A0A5C6X6E0</accession>
<comment type="catalytic activity">
    <reaction evidence="1">
        <text>ATP + protein L-histidine = ADP + protein N-phospho-L-histidine.</text>
        <dbReference type="EC" id="2.7.13.3"/>
    </reaction>
</comment>
<dbReference type="SUPFAM" id="SSF55874">
    <property type="entry name" value="ATPase domain of HSP90 chaperone/DNA topoisomerase II/histidine kinase"/>
    <property type="match status" value="1"/>
</dbReference>
<dbReference type="NCBIfam" id="TIGR00229">
    <property type="entry name" value="sensory_box"/>
    <property type="match status" value="1"/>
</dbReference>
<evidence type="ECO:0000259" key="7">
    <source>
        <dbReference type="PROSITE" id="PS50109"/>
    </source>
</evidence>
<dbReference type="EMBL" id="VOSL01000054">
    <property type="protein sequence ID" value="TXD34664.1"/>
    <property type="molecule type" value="Genomic_DNA"/>
</dbReference>
<dbReference type="CDD" id="cd00130">
    <property type="entry name" value="PAS"/>
    <property type="match status" value="1"/>
</dbReference>
<dbReference type="InterPro" id="IPR000014">
    <property type="entry name" value="PAS"/>
</dbReference>
<dbReference type="SMART" id="SM00091">
    <property type="entry name" value="PAS"/>
    <property type="match status" value="1"/>
</dbReference>
<dbReference type="RefSeq" id="WP_146975122.1">
    <property type="nucleotide sequence ID" value="NZ_VOSL01000054.1"/>
</dbReference>
<evidence type="ECO:0000256" key="3">
    <source>
        <dbReference type="ARBA" id="ARBA00022553"/>
    </source>
</evidence>
<evidence type="ECO:0000313" key="10">
    <source>
        <dbReference type="Proteomes" id="UP000321046"/>
    </source>
</evidence>
<dbReference type="OrthoDB" id="5291281at2"/>
<proteinExistence type="predicted"/>
<dbReference type="InterPro" id="IPR003018">
    <property type="entry name" value="GAF"/>
</dbReference>
<dbReference type="SUPFAM" id="SSF47384">
    <property type="entry name" value="Homodimeric domain of signal transducing histidine kinase"/>
    <property type="match status" value="1"/>
</dbReference>
<dbReference type="Pfam" id="PF02518">
    <property type="entry name" value="HATPase_c"/>
    <property type="match status" value="1"/>
</dbReference>
<feature type="modified residue" description="4-aspartylphosphate" evidence="6">
    <location>
        <position position="605"/>
    </location>
</feature>
<dbReference type="Pfam" id="PF00072">
    <property type="entry name" value="Response_reg"/>
    <property type="match status" value="1"/>
</dbReference>
<dbReference type="SUPFAM" id="SSF55781">
    <property type="entry name" value="GAF domain-like"/>
    <property type="match status" value="1"/>
</dbReference>
<dbReference type="PROSITE" id="PS50110">
    <property type="entry name" value="RESPONSE_REGULATORY"/>
    <property type="match status" value="1"/>
</dbReference>
<dbReference type="InterPro" id="IPR003661">
    <property type="entry name" value="HisK_dim/P_dom"/>
</dbReference>
<dbReference type="Gene3D" id="3.30.450.20">
    <property type="entry name" value="PAS domain"/>
    <property type="match status" value="1"/>
</dbReference>
<dbReference type="InterPro" id="IPR036890">
    <property type="entry name" value="HATPase_C_sf"/>
</dbReference>
<dbReference type="AlphaFoldDB" id="A0A5C6X6E0"/>
<reference evidence="9 10" key="1">
    <citation type="submission" date="2019-08" db="EMBL/GenBank/DDBJ databases">
        <title>Bradymonadales sp. TMQ2.</title>
        <authorList>
            <person name="Liang Q."/>
        </authorList>
    </citation>
    <scope>NUCLEOTIDE SEQUENCE [LARGE SCALE GENOMIC DNA]</scope>
    <source>
        <strain evidence="9 10">TMQ2</strain>
    </source>
</reference>
<dbReference type="SUPFAM" id="SSF52172">
    <property type="entry name" value="CheY-like"/>
    <property type="match status" value="1"/>
</dbReference>
<dbReference type="SUPFAM" id="SSF55785">
    <property type="entry name" value="PYP-like sensor domain (PAS domain)"/>
    <property type="match status" value="1"/>
</dbReference>
<dbReference type="Gene3D" id="3.30.565.10">
    <property type="entry name" value="Histidine kinase-like ATPase, C-terminal domain"/>
    <property type="match status" value="1"/>
</dbReference>
<dbReference type="CDD" id="cd00156">
    <property type="entry name" value="REC"/>
    <property type="match status" value="1"/>
</dbReference>
<dbReference type="InterPro" id="IPR036097">
    <property type="entry name" value="HisK_dim/P_sf"/>
</dbReference>
<dbReference type="InterPro" id="IPR003594">
    <property type="entry name" value="HATPase_dom"/>
</dbReference>
<organism evidence="9 10">
    <name type="scientific">Lujinxingia vulgaris</name>
    <dbReference type="NCBI Taxonomy" id="2600176"/>
    <lineage>
        <taxon>Bacteria</taxon>
        <taxon>Deltaproteobacteria</taxon>
        <taxon>Bradymonadales</taxon>
        <taxon>Lujinxingiaceae</taxon>
        <taxon>Lujinxingia</taxon>
    </lineage>
</organism>
<dbReference type="PROSITE" id="PS50109">
    <property type="entry name" value="HIS_KIN"/>
    <property type="match status" value="1"/>
</dbReference>
<dbReference type="SMART" id="SM00448">
    <property type="entry name" value="REC"/>
    <property type="match status" value="1"/>
</dbReference>
<dbReference type="Gene3D" id="1.10.287.130">
    <property type="match status" value="1"/>
</dbReference>
<feature type="domain" description="Response regulatory" evidence="8">
    <location>
        <begin position="555"/>
        <end position="672"/>
    </location>
</feature>
<dbReference type="PANTHER" id="PTHR43065:SF51">
    <property type="entry name" value="HISTIDINE KINASE"/>
    <property type="match status" value="1"/>
</dbReference>
<evidence type="ECO:0000259" key="8">
    <source>
        <dbReference type="PROSITE" id="PS50110"/>
    </source>
</evidence>
<comment type="caution">
    <text evidence="9">The sequence shown here is derived from an EMBL/GenBank/DDBJ whole genome shotgun (WGS) entry which is preliminary data.</text>
</comment>
<feature type="domain" description="Histidine kinase" evidence="7">
    <location>
        <begin position="309"/>
        <end position="534"/>
    </location>
</feature>
<dbReference type="SMART" id="SM00065">
    <property type="entry name" value="GAF"/>
    <property type="match status" value="1"/>
</dbReference>
<keyword evidence="3 6" id="KW-0597">Phosphoprotein</keyword>
<dbReference type="Gene3D" id="3.40.50.2300">
    <property type="match status" value="1"/>
</dbReference>
<evidence type="ECO:0000256" key="1">
    <source>
        <dbReference type="ARBA" id="ARBA00000085"/>
    </source>
</evidence>